<dbReference type="PANTHER" id="PTHR42760">
    <property type="entry name" value="SHORT-CHAIN DEHYDROGENASES/REDUCTASES FAMILY MEMBER"/>
    <property type="match status" value="1"/>
</dbReference>
<dbReference type="InterPro" id="IPR020904">
    <property type="entry name" value="Sc_DH/Rdtase_CS"/>
</dbReference>
<evidence type="ECO:0000256" key="1">
    <source>
        <dbReference type="ARBA" id="ARBA00006484"/>
    </source>
</evidence>
<dbReference type="Pfam" id="PF13561">
    <property type="entry name" value="adh_short_C2"/>
    <property type="match status" value="1"/>
</dbReference>
<gene>
    <name evidence="3" type="ORF">KIP89_01055</name>
</gene>
<name>A0ABS5R334_9HYPH</name>
<dbReference type="PROSITE" id="PS00061">
    <property type="entry name" value="ADH_SHORT"/>
    <property type="match status" value="1"/>
</dbReference>
<dbReference type="PRINTS" id="PR00080">
    <property type="entry name" value="SDRFAMILY"/>
</dbReference>
<dbReference type="CDD" id="cd05233">
    <property type="entry name" value="SDR_c"/>
    <property type="match status" value="1"/>
</dbReference>
<keyword evidence="2" id="KW-0560">Oxidoreductase</keyword>
<evidence type="ECO:0000313" key="3">
    <source>
        <dbReference type="EMBL" id="MBS9475697.1"/>
    </source>
</evidence>
<accession>A0ABS5R334</accession>
<dbReference type="PANTHER" id="PTHR42760:SF133">
    <property type="entry name" value="3-OXOACYL-[ACYL-CARRIER-PROTEIN] REDUCTASE"/>
    <property type="match status" value="1"/>
</dbReference>
<proteinExistence type="inferred from homology"/>
<sequence>MVSPHKDLRVIVTGAGSGIGRACADALSAAGAKVVGFDLHPPEQTSHWPTILTNVSDEAAVIAGMDAARDHLGGLDVIVNCAGVLADTPLANFDIAVYERMAAVNVRGPILMARESLRHFNGNGPVRGRIINIASELAYLGRAGASGYCATKGAVLGLTRSWARELAPHILVNAVAPGPVDTPLLGLDRMSPAERALETTNPLGRVGRPEEIAQAVLFLASRATGFITGQCISVDGGAGMH</sequence>
<dbReference type="SUPFAM" id="SSF51735">
    <property type="entry name" value="NAD(P)-binding Rossmann-fold domains"/>
    <property type="match status" value="1"/>
</dbReference>
<organism evidence="3 4">
    <name type="scientific">Ancylobacter radicis</name>
    <dbReference type="NCBI Taxonomy" id="2836179"/>
    <lineage>
        <taxon>Bacteria</taxon>
        <taxon>Pseudomonadati</taxon>
        <taxon>Pseudomonadota</taxon>
        <taxon>Alphaproteobacteria</taxon>
        <taxon>Hyphomicrobiales</taxon>
        <taxon>Xanthobacteraceae</taxon>
        <taxon>Ancylobacter</taxon>
    </lineage>
</organism>
<dbReference type="Gene3D" id="3.40.50.720">
    <property type="entry name" value="NAD(P)-binding Rossmann-like Domain"/>
    <property type="match status" value="1"/>
</dbReference>
<dbReference type="Proteomes" id="UP001166585">
    <property type="component" value="Unassembled WGS sequence"/>
</dbReference>
<comment type="similarity">
    <text evidence="1">Belongs to the short-chain dehydrogenases/reductases (SDR) family.</text>
</comment>
<protein>
    <submittedName>
        <fullName evidence="3">SDR family oxidoreductase</fullName>
    </submittedName>
</protein>
<dbReference type="RefSeq" id="WP_213753558.1">
    <property type="nucleotide sequence ID" value="NZ_JAHCQH010000004.1"/>
</dbReference>
<dbReference type="PRINTS" id="PR00081">
    <property type="entry name" value="GDHRDH"/>
</dbReference>
<dbReference type="EMBL" id="JAHCQH010000004">
    <property type="protein sequence ID" value="MBS9475697.1"/>
    <property type="molecule type" value="Genomic_DNA"/>
</dbReference>
<keyword evidence="4" id="KW-1185">Reference proteome</keyword>
<comment type="caution">
    <text evidence="3">The sequence shown here is derived from an EMBL/GenBank/DDBJ whole genome shotgun (WGS) entry which is preliminary data.</text>
</comment>
<evidence type="ECO:0000313" key="4">
    <source>
        <dbReference type="Proteomes" id="UP001166585"/>
    </source>
</evidence>
<reference evidence="3" key="1">
    <citation type="submission" date="2021-05" db="EMBL/GenBank/DDBJ databases">
        <authorList>
            <person name="Sun Q."/>
            <person name="Inoue M."/>
        </authorList>
    </citation>
    <scope>NUCLEOTIDE SEQUENCE</scope>
    <source>
        <strain evidence="3">VKM B-3255</strain>
    </source>
</reference>
<evidence type="ECO:0000256" key="2">
    <source>
        <dbReference type="ARBA" id="ARBA00023002"/>
    </source>
</evidence>
<dbReference type="InterPro" id="IPR002347">
    <property type="entry name" value="SDR_fam"/>
</dbReference>
<dbReference type="InterPro" id="IPR036291">
    <property type="entry name" value="NAD(P)-bd_dom_sf"/>
</dbReference>